<organism evidence="3 4">
    <name type="scientific">Anaeromyces robustus</name>
    <dbReference type="NCBI Taxonomy" id="1754192"/>
    <lineage>
        <taxon>Eukaryota</taxon>
        <taxon>Fungi</taxon>
        <taxon>Fungi incertae sedis</taxon>
        <taxon>Chytridiomycota</taxon>
        <taxon>Chytridiomycota incertae sedis</taxon>
        <taxon>Neocallimastigomycetes</taxon>
        <taxon>Neocallimastigales</taxon>
        <taxon>Neocallimastigaceae</taxon>
        <taxon>Anaeromyces</taxon>
    </lineage>
</organism>
<dbReference type="PANTHER" id="PTHR15665:SF1">
    <property type="entry name" value="PROTEIN ASTEROID HOMOLOG 1"/>
    <property type="match status" value="1"/>
</dbReference>
<dbReference type="EMBL" id="MCFG01000137">
    <property type="protein sequence ID" value="ORX80719.1"/>
    <property type="molecule type" value="Genomic_DNA"/>
</dbReference>
<comment type="caution">
    <text evidence="3">The sequence shown here is derived from an EMBL/GenBank/DDBJ whole genome shotgun (WGS) entry which is preliminary data.</text>
</comment>
<dbReference type="Proteomes" id="UP000193944">
    <property type="component" value="Unassembled WGS sequence"/>
</dbReference>
<name>A0A1Y1X4I0_9FUNG</name>
<comment type="similarity">
    <text evidence="1">Belongs to the asteroid family.</text>
</comment>
<dbReference type="PANTHER" id="PTHR15665">
    <property type="entry name" value="ASTEROID PROTEIN"/>
    <property type="match status" value="1"/>
</dbReference>
<reference evidence="3 4" key="2">
    <citation type="submission" date="2016-08" db="EMBL/GenBank/DDBJ databases">
        <title>Pervasive Adenine N6-methylation of Active Genes in Fungi.</title>
        <authorList>
            <consortium name="DOE Joint Genome Institute"/>
            <person name="Mondo S.J."/>
            <person name="Dannebaum R.O."/>
            <person name="Kuo R.C."/>
            <person name="Labutti K."/>
            <person name="Haridas S."/>
            <person name="Kuo A."/>
            <person name="Salamov A."/>
            <person name="Ahrendt S.R."/>
            <person name="Lipzen A."/>
            <person name="Sullivan W."/>
            <person name="Andreopoulos W.B."/>
            <person name="Clum A."/>
            <person name="Lindquist E."/>
            <person name="Daum C."/>
            <person name="Ramamoorthy G.K."/>
            <person name="Gryganskyi A."/>
            <person name="Culley D."/>
            <person name="Magnuson J.K."/>
            <person name="James T.Y."/>
            <person name="O'Malley M.A."/>
            <person name="Stajich J.E."/>
            <person name="Spatafora J.W."/>
            <person name="Visel A."/>
            <person name="Grigoriev I.V."/>
        </authorList>
    </citation>
    <scope>NUCLEOTIDE SEQUENCE [LARGE SCALE GENOMIC DNA]</scope>
    <source>
        <strain evidence="3 4">S4</strain>
    </source>
</reference>
<reference evidence="3 4" key="1">
    <citation type="submission" date="2016-08" db="EMBL/GenBank/DDBJ databases">
        <title>A Parts List for Fungal Cellulosomes Revealed by Comparative Genomics.</title>
        <authorList>
            <consortium name="DOE Joint Genome Institute"/>
            <person name="Haitjema C.H."/>
            <person name="Gilmore S.P."/>
            <person name="Henske J.K."/>
            <person name="Solomon K.V."/>
            <person name="De Groot R."/>
            <person name="Kuo A."/>
            <person name="Mondo S.J."/>
            <person name="Salamov A.A."/>
            <person name="Labutti K."/>
            <person name="Zhao Z."/>
            <person name="Chiniquy J."/>
            <person name="Barry K."/>
            <person name="Brewer H.M."/>
            <person name="Purvine S.O."/>
            <person name="Wright A.T."/>
            <person name="Boxma B."/>
            <person name="Van Alen T."/>
            <person name="Hackstein J.H."/>
            <person name="Baker S.E."/>
            <person name="Grigoriev I.V."/>
            <person name="O'Malley M.A."/>
        </authorList>
    </citation>
    <scope>NUCLEOTIDE SEQUENCE [LARGE SCALE GENOMIC DNA]</scope>
    <source>
        <strain evidence="3 4">S4</strain>
    </source>
</reference>
<dbReference type="STRING" id="1754192.A0A1Y1X4I0"/>
<dbReference type="InterPro" id="IPR026832">
    <property type="entry name" value="Asteroid"/>
</dbReference>
<dbReference type="SUPFAM" id="SSF88723">
    <property type="entry name" value="PIN domain-like"/>
    <property type="match status" value="1"/>
</dbReference>
<dbReference type="OrthoDB" id="2107847at2759"/>
<evidence type="ECO:0000256" key="1">
    <source>
        <dbReference type="ARBA" id="ARBA00007398"/>
    </source>
</evidence>
<protein>
    <submittedName>
        <fullName evidence="3">PIN domain-like protein</fullName>
    </submittedName>
</protein>
<evidence type="ECO:0000313" key="3">
    <source>
        <dbReference type="EMBL" id="ORX80719.1"/>
    </source>
</evidence>
<evidence type="ECO:0000313" key="4">
    <source>
        <dbReference type="Proteomes" id="UP000193944"/>
    </source>
</evidence>
<sequence>MGVKKLNTLVNQNLNISTQTWTINQNEYKYLTSYKRSNKNVIKKKNEISEKASMKTNKLSKDNNSLKLIVDANAFFYYLGYKLNWFNFDMLNFFNILQKYLHQLLAIDNLEKLIFVFDGMDTNMKMGTILSRFEDRIKGIKEFYDRIITSSKPSKYRYFVPKKIFPTPLVRIAYSQYLIDAAKHYKKLEVKFSLLEADATIANLAIKINAYVISKDSDFYIYNVPGYINLESLKFPKKDSKLSIKYTLYNNNYLVEYLGIPRETLPIFATLCGNDYLSINKYRKFSNQLSNYECHHQNKNNINEYQKCIINFILDLYDTINKRNDIKINPKKKLKLMIDELLNIKEKENNSLLEKECQNKIIDSIKEYNLTALNENKTSHISKDILKSHSSGKIYEIILNVLYSNHYKCTQYFENLQKENCWYVADDVRKETYKLLLIRNYSKKNSNSKKSKNQNIEKNDNNYSSNNDNNIKQNNNDDDNDNTKQNFTINEFIRKENSIIKNTVDIIIDINKPLPESIESRFCIYLTTYKSNILPIKKLPYYLIPITSCLRYYLINKIKCNAFIYDKDNGKEKNKKNIYSNIVNNNSKNHKKNNKSHSNITILHDYEFETLLASCVAALTLTYLHKRVYNKITNATINNKKKDKNNQKNNQKKAFNLSIKNNIKKNNIGCHNIYDNIKYHKNRSLFLKEHWCIQDIHDHKIEFENAVQIYAEFLSLLITNSQTMQVLNLGHDLPEMITLYSMYHYLWKDAFYSMIKKKHLFKYPKDKKIYYIFFVFKSLFKFNEKNSETEKYLTYLEEIYSEMINSILS</sequence>
<dbReference type="Gene3D" id="3.40.50.1010">
    <property type="entry name" value="5'-nuclease"/>
    <property type="match status" value="1"/>
</dbReference>
<dbReference type="AlphaFoldDB" id="A0A1Y1X4I0"/>
<feature type="region of interest" description="Disordered" evidence="2">
    <location>
        <begin position="445"/>
        <end position="483"/>
    </location>
</feature>
<proteinExistence type="inferred from homology"/>
<dbReference type="InterPro" id="IPR029060">
    <property type="entry name" value="PIN-like_dom_sf"/>
</dbReference>
<evidence type="ECO:0000256" key="2">
    <source>
        <dbReference type="SAM" id="MobiDB-lite"/>
    </source>
</evidence>
<accession>A0A1Y1X4I0</accession>
<gene>
    <name evidence="3" type="ORF">BCR32DRAFT_268689</name>
</gene>
<feature type="compositionally biased region" description="Low complexity" evidence="2">
    <location>
        <begin position="461"/>
        <end position="474"/>
    </location>
</feature>
<keyword evidence="4" id="KW-1185">Reference proteome</keyword>